<reference evidence="2" key="2">
    <citation type="journal article" date="2015" name="Fish Shellfish Immunol.">
        <title>Early steps in the European eel (Anguilla anguilla)-Vibrio vulnificus interaction in the gills: Role of the RtxA13 toxin.</title>
        <authorList>
            <person name="Callol A."/>
            <person name="Pajuelo D."/>
            <person name="Ebbesson L."/>
            <person name="Teles M."/>
            <person name="MacKenzie S."/>
            <person name="Amaro C."/>
        </authorList>
    </citation>
    <scope>NUCLEOTIDE SEQUENCE</scope>
</reference>
<proteinExistence type="predicted"/>
<accession>A0A0E9PPF0</accession>
<dbReference type="EMBL" id="GBXM01102208">
    <property type="protein sequence ID" value="JAH06369.1"/>
    <property type="molecule type" value="Transcribed_RNA"/>
</dbReference>
<protein>
    <submittedName>
        <fullName evidence="2">Uncharacterized protein</fullName>
    </submittedName>
</protein>
<name>A0A0E9PPF0_ANGAN</name>
<reference evidence="2" key="1">
    <citation type="submission" date="2014-11" db="EMBL/GenBank/DDBJ databases">
        <authorList>
            <person name="Amaro Gonzalez C."/>
        </authorList>
    </citation>
    <scope>NUCLEOTIDE SEQUENCE</scope>
</reference>
<dbReference type="AlphaFoldDB" id="A0A0E9PPF0"/>
<evidence type="ECO:0000256" key="1">
    <source>
        <dbReference type="SAM" id="MobiDB-lite"/>
    </source>
</evidence>
<evidence type="ECO:0000313" key="2">
    <source>
        <dbReference type="EMBL" id="JAH06369.1"/>
    </source>
</evidence>
<organism evidence="2">
    <name type="scientific">Anguilla anguilla</name>
    <name type="common">European freshwater eel</name>
    <name type="synonym">Muraena anguilla</name>
    <dbReference type="NCBI Taxonomy" id="7936"/>
    <lineage>
        <taxon>Eukaryota</taxon>
        <taxon>Metazoa</taxon>
        <taxon>Chordata</taxon>
        <taxon>Craniata</taxon>
        <taxon>Vertebrata</taxon>
        <taxon>Euteleostomi</taxon>
        <taxon>Actinopterygii</taxon>
        <taxon>Neopterygii</taxon>
        <taxon>Teleostei</taxon>
        <taxon>Anguilliformes</taxon>
        <taxon>Anguillidae</taxon>
        <taxon>Anguilla</taxon>
    </lineage>
</organism>
<feature type="compositionally biased region" description="Polar residues" evidence="1">
    <location>
        <begin position="1"/>
        <end position="16"/>
    </location>
</feature>
<feature type="region of interest" description="Disordered" evidence="1">
    <location>
        <begin position="1"/>
        <end position="43"/>
    </location>
</feature>
<sequence>MLNQQPHCSCSAQNSRRMQRCSDMGVSTGTSATGLRSNKSVGP</sequence>
<feature type="compositionally biased region" description="Polar residues" evidence="1">
    <location>
        <begin position="25"/>
        <end position="43"/>
    </location>
</feature>